<accession>A0A1I5QXV4</accession>
<dbReference type="PANTHER" id="PTHR35908">
    <property type="entry name" value="HYPOTHETICAL FUSION PROTEIN"/>
    <property type="match status" value="1"/>
</dbReference>
<feature type="domain" description="VOC" evidence="1">
    <location>
        <begin position="2"/>
        <end position="122"/>
    </location>
</feature>
<evidence type="ECO:0000313" key="3">
    <source>
        <dbReference type="Proteomes" id="UP000199137"/>
    </source>
</evidence>
<dbReference type="InterPro" id="IPR037523">
    <property type="entry name" value="VOC_core"/>
</dbReference>
<organism evidence="2 3">
    <name type="scientific">Amycolatopsis rubida</name>
    <dbReference type="NCBI Taxonomy" id="112413"/>
    <lineage>
        <taxon>Bacteria</taxon>
        <taxon>Bacillati</taxon>
        <taxon>Actinomycetota</taxon>
        <taxon>Actinomycetes</taxon>
        <taxon>Pseudonocardiales</taxon>
        <taxon>Pseudonocardiaceae</taxon>
        <taxon>Amycolatopsis</taxon>
    </lineage>
</organism>
<dbReference type="PROSITE" id="PS51819">
    <property type="entry name" value="VOC"/>
    <property type="match status" value="1"/>
</dbReference>
<evidence type="ECO:0000259" key="1">
    <source>
        <dbReference type="PROSITE" id="PS51819"/>
    </source>
</evidence>
<keyword evidence="2" id="KW-0223">Dioxygenase</keyword>
<dbReference type="EMBL" id="FOWC01000005">
    <property type="protein sequence ID" value="SFP51134.1"/>
    <property type="molecule type" value="Genomic_DNA"/>
</dbReference>
<dbReference type="AlphaFoldDB" id="A0A1I5QXV4"/>
<dbReference type="CDD" id="cd06587">
    <property type="entry name" value="VOC"/>
    <property type="match status" value="1"/>
</dbReference>
<gene>
    <name evidence="2" type="ORF">SAMN05421854_105483</name>
</gene>
<keyword evidence="2" id="KW-0560">Oxidoreductase</keyword>
<evidence type="ECO:0000313" key="2">
    <source>
        <dbReference type="EMBL" id="SFP51134.1"/>
    </source>
</evidence>
<dbReference type="SUPFAM" id="SSF54593">
    <property type="entry name" value="Glyoxalase/Bleomycin resistance protein/Dihydroxybiphenyl dioxygenase"/>
    <property type="match status" value="1"/>
</dbReference>
<dbReference type="Gene3D" id="3.10.180.10">
    <property type="entry name" value="2,3-Dihydroxybiphenyl 1,2-Dioxygenase, domain 1"/>
    <property type="match status" value="1"/>
</dbReference>
<dbReference type="Pfam" id="PF18029">
    <property type="entry name" value="Glyoxalase_6"/>
    <property type="match status" value="1"/>
</dbReference>
<dbReference type="PANTHER" id="PTHR35908:SF1">
    <property type="entry name" value="CONSERVED PROTEIN"/>
    <property type="match status" value="1"/>
</dbReference>
<dbReference type="RefSeq" id="WP_093574441.1">
    <property type="nucleotide sequence ID" value="NZ_FOWC01000005.1"/>
</dbReference>
<dbReference type="InterPro" id="IPR041581">
    <property type="entry name" value="Glyoxalase_6"/>
</dbReference>
<dbReference type="Proteomes" id="UP000199137">
    <property type="component" value="Unassembled WGS sequence"/>
</dbReference>
<reference evidence="2 3" key="1">
    <citation type="submission" date="2016-10" db="EMBL/GenBank/DDBJ databases">
        <authorList>
            <person name="de Groot N.N."/>
        </authorList>
    </citation>
    <scope>NUCLEOTIDE SEQUENCE [LARGE SCALE GENOMIC DNA]</scope>
    <source>
        <strain evidence="2 3">DSM 44637</strain>
    </source>
</reference>
<dbReference type="InterPro" id="IPR029068">
    <property type="entry name" value="Glyas_Bleomycin-R_OHBP_Dase"/>
</dbReference>
<dbReference type="GO" id="GO:0051213">
    <property type="term" value="F:dioxygenase activity"/>
    <property type="evidence" value="ECO:0007669"/>
    <property type="project" value="UniProtKB-KW"/>
</dbReference>
<dbReference type="STRING" id="112413.SAMN05421854_105483"/>
<name>A0A1I5QXV4_9PSEU</name>
<sequence>MKLTSTVLDAPDPRALAEFYRELLGWPIGADEPEWVTLRPSGGGAGLSFQRETRYVPPVWPAGAGEQQMQLHLDFEVDGRAALESAVTKAVAAGARVAEFQPQQHVRVLLDPAGHPFCFWTDDRP</sequence>
<proteinExistence type="predicted"/>
<protein>
    <submittedName>
        <fullName evidence="2">Catechol 2,3-dioxygenase</fullName>
    </submittedName>
</protein>
<dbReference type="OrthoDB" id="1645442at2"/>